<feature type="transmembrane region" description="Helical" evidence="1">
    <location>
        <begin position="42"/>
        <end position="60"/>
    </location>
</feature>
<evidence type="ECO:0000256" key="1">
    <source>
        <dbReference type="SAM" id="Phobius"/>
    </source>
</evidence>
<accession>A0A8J8NBI9</accession>
<proteinExistence type="predicted"/>
<feature type="transmembrane region" description="Helical" evidence="1">
    <location>
        <begin position="12"/>
        <end position="30"/>
    </location>
</feature>
<comment type="caution">
    <text evidence="2">The sequence shown here is derived from an EMBL/GenBank/DDBJ whole genome shotgun (WGS) entry which is preliminary data.</text>
</comment>
<protein>
    <submittedName>
        <fullName evidence="2">Uncharacterized protein</fullName>
    </submittedName>
</protein>
<dbReference type="Proteomes" id="UP000785679">
    <property type="component" value="Unassembled WGS sequence"/>
</dbReference>
<name>A0A8J8NBI9_HALGN</name>
<evidence type="ECO:0000313" key="2">
    <source>
        <dbReference type="EMBL" id="TNV71440.1"/>
    </source>
</evidence>
<keyword evidence="1" id="KW-0472">Membrane</keyword>
<organism evidence="2 3">
    <name type="scientific">Halteria grandinella</name>
    <dbReference type="NCBI Taxonomy" id="5974"/>
    <lineage>
        <taxon>Eukaryota</taxon>
        <taxon>Sar</taxon>
        <taxon>Alveolata</taxon>
        <taxon>Ciliophora</taxon>
        <taxon>Intramacronucleata</taxon>
        <taxon>Spirotrichea</taxon>
        <taxon>Stichotrichia</taxon>
        <taxon>Sporadotrichida</taxon>
        <taxon>Halteriidae</taxon>
        <taxon>Halteria</taxon>
    </lineage>
</organism>
<reference evidence="2" key="1">
    <citation type="submission" date="2019-06" db="EMBL/GenBank/DDBJ databases">
        <authorList>
            <person name="Zheng W."/>
        </authorList>
    </citation>
    <scope>NUCLEOTIDE SEQUENCE</scope>
    <source>
        <strain evidence="2">QDHG01</strain>
    </source>
</reference>
<keyword evidence="1" id="KW-1133">Transmembrane helix</keyword>
<dbReference type="AlphaFoldDB" id="A0A8J8NBI9"/>
<evidence type="ECO:0000313" key="3">
    <source>
        <dbReference type="Proteomes" id="UP000785679"/>
    </source>
</evidence>
<keyword evidence="1" id="KW-0812">Transmembrane</keyword>
<keyword evidence="3" id="KW-1185">Reference proteome</keyword>
<sequence length="74" mass="7813">MIPRPVVSRHYALGLLVGTGFGLFLSGLMADSGIGTEPGSRRLISLVGLLAMMVGGFFYGSDIVKTLKPLDEDT</sequence>
<dbReference type="EMBL" id="RRYP01029798">
    <property type="protein sequence ID" value="TNV71440.1"/>
    <property type="molecule type" value="Genomic_DNA"/>
</dbReference>
<gene>
    <name evidence="2" type="ORF">FGO68_gene13302</name>
</gene>